<dbReference type="GO" id="GO:0005634">
    <property type="term" value="C:nucleus"/>
    <property type="evidence" value="ECO:0007669"/>
    <property type="project" value="UniProtKB-SubCell"/>
</dbReference>
<evidence type="ECO:0000313" key="9">
    <source>
        <dbReference type="Proteomes" id="UP000527355"/>
    </source>
</evidence>
<accession>A0A7J7RUV8</accession>
<dbReference type="Gene3D" id="3.30.1740.10">
    <property type="entry name" value="Zinc finger, PARP-type"/>
    <property type="match status" value="1"/>
</dbReference>
<dbReference type="Proteomes" id="UP000527355">
    <property type="component" value="Unassembled WGS sequence"/>
</dbReference>
<dbReference type="InterPro" id="IPR001510">
    <property type="entry name" value="Znf_PARP"/>
</dbReference>
<dbReference type="PROSITE" id="PS50064">
    <property type="entry name" value="ZF_PARP_2"/>
    <property type="match status" value="1"/>
</dbReference>
<keyword evidence="3" id="KW-0863">Zinc-finger</keyword>
<dbReference type="Pfam" id="PF00645">
    <property type="entry name" value="zf-PARP"/>
    <property type="match status" value="1"/>
</dbReference>
<protein>
    <submittedName>
        <fullName evidence="8">Poly(ADP-ribose) polymerase 1</fullName>
    </submittedName>
</protein>
<dbReference type="FunFam" id="3.30.1740.10:FF:000003">
    <property type="entry name" value="Poly [ADP-ribose] polymerase"/>
    <property type="match status" value="1"/>
</dbReference>
<evidence type="ECO:0000256" key="2">
    <source>
        <dbReference type="ARBA" id="ARBA00022723"/>
    </source>
</evidence>
<evidence type="ECO:0000256" key="6">
    <source>
        <dbReference type="SAM" id="MobiDB-lite"/>
    </source>
</evidence>
<name>A0A7J7RUV8_MYOMY</name>
<keyword evidence="5" id="KW-0539">Nucleus</keyword>
<reference evidence="8 9" key="1">
    <citation type="journal article" date="2020" name="Nature">
        <title>Six reference-quality genomes reveal evolution of bat adaptations.</title>
        <authorList>
            <person name="Jebb D."/>
            <person name="Huang Z."/>
            <person name="Pippel M."/>
            <person name="Hughes G.M."/>
            <person name="Lavrichenko K."/>
            <person name="Devanna P."/>
            <person name="Winkler S."/>
            <person name="Jermiin L.S."/>
            <person name="Skirmuntt E.C."/>
            <person name="Katzourakis A."/>
            <person name="Burkitt-Gray L."/>
            <person name="Ray D.A."/>
            <person name="Sullivan K.A.M."/>
            <person name="Roscito J.G."/>
            <person name="Kirilenko B.M."/>
            <person name="Davalos L.M."/>
            <person name="Corthals A.P."/>
            <person name="Power M.L."/>
            <person name="Jones G."/>
            <person name="Ransome R.D."/>
            <person name="Dechmann D.K.N."/>
            <person name="Locatelli A.G."/>
            <person name="Puechmaille S.J."/>
            <person name="Fedrigo O."/>
            <person name="Jarvis E.D."/>
            <person name="Hiller M."/>
            <person name="Vernes S.C."/>
            <person name="Myers E.W."/>
            <person name="Teeling E.C."/>
        </authorList>
    </citation>
    <scope>NUCLEOTIDE SEQUENCE [LARGE SCALE GENOMIC DNA]</scope>
    <source>
        <strain evidence="8">MMyoMyo1</strain>
        <tissue evidence="8">Flight muscle</tissue>
    </source>
</reference>
<dbReference type="InterPro" id="IPR036957">
    <property type="entry name" value="Znf_PARP_sf"/>
</dbReference>
<dbReference type="VEuPathDB" id="HostDB:GeneID_118678822"/>
<sequence>MAEASDKLYRVEYAKSGRASCKKCSESIPKDALRMAIMVQSPMFDGKVPHWYHFSCFWKVGHSIWQPDVEVDGFSELRWDDQQKVKKTAEAGGVAGPHTPGRPRLGLPTQSFRGPFPEELRPPFPHVPAENSGLLLSCTCDRLCPAAGRFLFPMLELWSLEVVVLIGFTL</sequence>
<dbReference type="SUPFAM" id="SSF57716">
    <property type="entry name" value="Glucocorticoid receptor-like (DNA-binding domain)"/>
    <property type="match status" value="1"/>
</dbReference>
<proteinExistence type="predicted"/>
<dbReference type="SMART" id="SM01336">
    <property type="entry name" value="zf-PARP"/>
    <property type="match status" value="1"/>
</dbReference>
<dbReference type="GO" id="GO:0008270">
    <property type="term" value="F:zinc ion binding"/>
    <property type="evidence" value="ECO:0007669"/>
    <property type="project" value="UniProtKB-KW"/>
</dbReference>
<feature type="domain" description="PARP-type" evidence="7">
    <location>
        <begin position="9"/>
        <end position="93"/>
    </location>
</feature>
<dbReference type="PROSITE" id="PS00347">
    <property type="entry name" value="ZF_PARP_1"/>
    <property type="match status" value="1"/>
</dbReference>
<dbReference type="AlphaFoldDB" id="A0A7J7RUV8"/>
<comment type="caution">
    <text evidence="8">The sequence shown here is derived from an EMBL/GenBank/DDBJ whole genome shotgun (WGS) entry which is preliminary data.</text>
</comment>
<dbReference type="GO" id="GO:0003677">
    <property type="term" value="F:DNA binding"/>
    <property type="evidence" value="ECO:0007669"/>
    <property type="project" value="InterPro"/>
</dbReference>
<evidence type="ECO:0000256" key="1">
    <source>
        <dbReference type="ARBA" id="ARBA00004123"/>
    </source>
</evidence>
<comment type="subcellular location">
    <subcellularLocation>
        <location evidence="1">Nucleus</location>
    </subcellularLocation>
</comment>
<evidence type="ECO:0000256" key="5">
    <source>
        <dbReference type="ARBA" id="ARBA00023242"/>
    </source>
</evidence>
<keyword evidence="4" id="KW-0862">Zinc</keyword>
<evidence type="ECO:0000256" key="4">
    <source>
        <dbReference type="ARBA" id="ARBA00022833"/>
    </source>
</evidence>
<feature type="region of interest" description="Disordered" evidence="6">
    <location>
        <begin position="88"/>
        <end position="107"/>
    </location>
</feature>
<keyword evidence="9" id="KW-1185">Reference proteome</keyword>
<keyword evidence="2" id="KW-0479">Metal-binding</keyword>
<gene>
    <name evidence="8" type="ORF">mMyoMyo1_014795</name>
</gene>
<evidence type="ECO:0000259" key="7">
    <source>
        <dbReference type="PROSITE" id="PS50064"/>
    </source>
</evidence>
<organism evidence="8 9">
    <name type="scientific">Myotis myotis</name>
    <name type="common">Greater mouse-eared bat</name>
    <name type="synonym">Vespertilio myotis</name>
    <dbReference type="NCBI Taxonomy" id="51298"/>
    <lineage>
        <taxon>Eukaryota</taxon>
        <taxon>Metazoa</taxon>
        <taxon>Chordata</taxon>
        <taxon>Craniata</taxon>
        <taxon>Vertebrata</taxon>
        <taxon>Euteleostomi</taxon>
        <taxon>Mammalia</taxon>
        <taxon>Eutheria</taxon>
        <taxon>Laurasiatheria</taxon>
        <taxon>Chiroptera</taxon>
        <taxon>Yangochiroptera</taxon>
        <taxon>Vespertilionidae</taxon>
        <taxon>Myotis</taxon>
    </lineage>
</organism>
<dbReference type="EMBL" id="JABWUV010000021">
    <property type="protein sequence ID" value="KAF6279966.1"/>
    <property type="molecule type" value="Genomic_DNA"/>
</dbReference>
<evidence type="ECO:0000256" key="3">
    <source>
        <dbReference type="ARBA" id="ARBA00022771"/>
    </source>
</evidence>
<evidence type="ECO:0000313" key="8">
    <source>
        <dbReference type="EMBL" id="KAF6279966.1"/>
    </source>
</evidence>